<proteinExistence type="predicted"/>
<keyword evidence="3" id="KW-1185">Reference proteome</keyword>
<dbReference type="RefSeq" id="WP_209975223.1">
    <property type="nucleotide sequence ID" value="NZ_JAGGLB010000018.1"/>
</dbReference>
<dbReference type="Proteomes" id="UP001519287">
    <property type="component" value="Unassembled WGS sequence"/>
</dbReference>
<comment type="caution">
    <text evidence="2">The sequence shown here is derived from an EMBL/GenBank/DDBJ whole genome shotgun (WGS) entry which is preliminary data.</text>
</comment>
<dbReference type="SUPFAM" id="SSF53850">
    <property type="entry name" value="Periplasmic binding protein-like II"/>
    <property type="match status" value="1"/>
</dbReference>
<evidence type="ECO:0000313" key="3">
    <source>
        <dbReference type="Proteomes" id="UP001519287"/>
    </source>
</evidence>
<gene>
    <name evidence="2" type="ORF">J2Z66_005029</name>
</gene>
<evidence type="ECO:0000256" key="1">
    <source>
        <dbReference type="SAM" id="SignalP"/>
    </source>
</evidence>
<name>A0ABS4J0P4_9BACL</name>
<protein>
    <submittedName>
        <fullName evidence="2">ABC-type glycerol-3-phosphate transport system substrate-binding protein</fullName>
    </submittedName>
</protein>
<dbReference type="EMBL" id="JAGGLB010000018">
    <property type="protein sequence ID" value="MBP1993408.1"/>
    <property type="molecule type" value="Genomic_DNA"/>
</dbReference>
<dbReference type="Gene3D" id="3.40.190.10">
    <property type="entry name" value="Periplasmic binding protein-like II"/>
    <property type="match status" value="2"/>
</dbReference>
<reference evidence="2 3" key="1">
    <citation type="submission" date="2021-03" db="EMBL/GenBank/DDBJ databases">
        <title>Genomic Encyclopedia of Type Strains, Phase IV (KMG-IV): sequencing the most valuable type-strain genomes for metagenomic binning, comparative biology and taxonomic classification.</title>
        <authorList>
            <person name="Goeker M."/>
        </authorList>
    </citation>
    <scope>NUCLEOTIDE SEQUENCE [LARGE SCALE GENOMIC DNA]</scope>
    <source>
        <strain evidence="2 3">DSM 26048</strain>
    </source>
</reference>
<organism evidence="2 3">
    <name type="scientific">Paenibacillus eucommiae</name>
    <dbReference type="NCBI Taxonomy" id="1355755"/>
    <lineage>
        <taxon>Bacteria</taxon>
        <taxon>Bacillati</taxon>
        <taxon>Bacillota</taxon>
        <taxon>Bacilli</taxon>
        <taxon>Bacillales</taxon>
        <taxon>Paenibacillaceae</taxon>
        <taxon>Paenibacillus</taxon>
    </lineage>
</organism>
<dbReference type="PROSITE" id="PS51257">
    <property type="entry name" value="PROKAR_LIPOPROTEIN"/>
    <property type="match status" value="1"/>
</dbReference>
<feature type="signal peptide" evidence="1">
    <location>
        <begin position="1"/>
        <end position="19"/>
    </location>
</feature>
<evidence type="ECO:0000313" key="2">
    <source>
        <dbReference type="EMBL" id="MBP1993408.1"/>
    </source>
</evidence>
<feature type="chain" id="PRO_5045599487" evidence="1">
    <location>
        <begin position="20"/>
        <end position="550"/>
    </location>
</feature>
<accession>A0ABS4J0P4</accession>
<sequence length="550" mass="63579">MLKKLAYVLLMTVLVASIAACSSSEKKNGSDTDNQTETPKVTEQAAGALDKKLDISWISVNFHTSVEGDWTQKQLEKQLNIKLKDVKVDINNAQQLDLMLASGEMPDAGWIGKDSLELYEQGLTRTIPRKLIEQYAPSYAKLLSKYSFGWNMNQMKDNPDEYRALTGMYEDDSIYFSSTYRLDWLENLGIKPNGKLEQLDDAGRIWVTDTPFTQAELTNILKRFTEDDPDQNSKKDTYGMSGNEFMVYSWSTIEGMFGFADGQNVEDNSKTVLYYASNQYKDFLKYVNSLYKSGYIDKEFVTLDWNKFHEKIAANKIGYFPNQYQYLNPLYIDRSPHKLLNNVPESKILYAPPEVGESGKGGTNRYYNPYRYSFVVKKDVSDEKLIRILQLMEYMYFDKEAQVWTLFGEEGVNWNWEGEPYKSSPISIENSPKVDNYNGNYISPKELQYLYHDELTAKLYKYAGGEWAEKYGIYPHRNDMFSETKLADLSKQYDSGLETMRKEFMYKAITGEVDIDKEWDNYLKKLDSAGLEKIHVELNKAPLVSELLKQ</sequence>
<keyword evidence="1" id="KW-0732">Signal</keyword>